<dbReference type="EMBL" id="CP022316">
    <property type="protein sequence ID" value="ASK64859.1"/>
    <property type="molecule type" value="Genomic_DNA"/>
</dbReference>
<dbReference type="SUPFAM" id="SSF52540">
    <property type="entry name" value="P-loop containing nucleoside triphosphate hydrolases"/>
    <property type="match status" value="1"/>
</dbReference>
<keyword evidence="1" id="KW-0813">Transport</keyword>
<evidence type="ECO:0000259" key="4">
    <source>
        <dbReference type="PROSITE" id="PS50893"/>
    </source>
</evidence>
<dbReference type="Gene3D" id="3.40.50.300">
    <property type="entry name" value="P-loop containing nucleotide triphosphate hydrolases"/>
    <property type="match status" value="1"/>
</dbReference>
<evidence type="ECO:0000256" key="3">
    <source>
        <dbReference type="ARBA" id="ARBA00022840"/>
    </source>
</evidence>
<sequence length="257" mass="27808">MPAPTSLTTSSLHAGHPGEEVLSGIDLTVRAGDPPLGLLGASGAGKTTLLATLSGEHRPSSGRVTWEGRDVVKLRGKERRRFRAAVRFVSQYAMTISDPRETVRSRLELAAKEARKGGRTHAVSAAELLGSVGLSEHYLTRTMRTLSGGETQRVALATALATRPEILVLDEPMTAVDPNTRRQISDTLAATIRRLGIGTLIASHDIELLQRLCPQILFLGERRILAHGTLEEILSHTEHAEIRDLAEASSVAVQHFR</sequence>
<gene>
    <name evidence="5" type="ORF">CFK39_02320</name>
</gene>
<dbReference type="GO" id="GO:0005524">
    <property type="term" value="F:ATP binding"/>
    <property type="evidence" value="ECO:0007669"/>
    <property type="project" value="UniProtKB-KW"/>
</dbReference>
<dbReference type="AlphaFoldDB" id="A0A220U9L5"/>
<evidence type="ECO:0000256" key="1">
    <source>
        <dbReference type="ARBA" id="ARBA00022448"/>
    </source>
</evidence>
<keyword evidence="2" id="KW-0547">Nucleotide-binding</keyword>
<dbReference type="OrthoDB" id="3723992at2"/>
<dbReference type="PANTHER" id="PTHR24220">
    <property type="entry name" value="IMPORT ATP-BINDING PROTEIN"/>
    <property type="match status" value="1"/>
</dbReference>
<dbReference type="Pfam" id="PF00005">
    <property type="entry name" value="ABC_tran"/>
    <property type="match status" value="1"/>
</dbReference>
<accession>A0A220U9L5</accession>
<organism evidence="5 6">
    <name type="scientific">Brachybacterium avium</name>
    <dbReference type="NCBI Taxonomy" id="2017485"/>
    <lineage>
        <taxon>Bacteria</taxon>
        <taxon>Bacillati</taxon>
        <taxon>Actinomycetota</taxon>
        <taxon>Actinomycetes</taxon>
        <taxon>Micrococcales</taxon>
        <taxon>Dermabacteraceae</taxon>
        <taxon>Brachybacterium</taxon>
    </lineage>
</organism>
<dbReference type="InterPro" id="IPR015854">
    <property type="entry name" value="ABC_transpr_LolD-like"/>
</dbReference>
<dbReference type="RefSeq" id="WP_089064107.1">
    <property type="nucleotide sequence ID" value="NZ_CP022316.1"/>
</dbReference>
<dbReference type="GO" id="GO:0016887">
    <property type="term" value="F:ATP hydrolysis activity"/>
    <property type="evidence" value="ECO:0007669"/>
    <property type="project" value="InterPro"/>
</dbReference>
<evidence type="ECO:0000313" key="5">
    <source>
        <dbReference type="EMBL" id="ASK64859.1"/>
    </source>
</evidence>
<dbReference type="InterPro" id="IPR015856">
    <property type="entry name" value="ABC_transpr_CbiO/EcfA_su"/>
</dbReference>
<dbReference type="CDD" id="cd03225">
    <property type="entry name" value="ABC_cobalt_CbiO_domain1"/>
    <property type="match status" value="1"/>
</dbReference>
<keyword evidence="3 5" id="KW-0067">ATP-binding</keyword>
<name>A0A220U9L5_9MICO</name>
<dbReference type="SMART" id="SM00382">
    <property type="entry name" value="AAA"/>
    <property type="match status" value="1"/>
</dbReference>
<protein>
    <submittedName>
        <fullName evidence="5">Peptide ABC transporter ATP-binding protein</fullName>
    </submittedName>
</protein>
<dbReference type="GO" id="GO:0005886">
    <property type="term" value="C:plasma membrane"/>
    <property type="evidence" value="ECO:0007669"/>
    <property type="project" value="TreeGrafter"/>
</dbReference>
<reference evidence="6" key="1">
    <citation type="submission" date="2017-07" db="EMBL/GenBank/DDBJ databases">
        <title>Brachybacterium sp. VR2415.</title>
        <authorList>
            <person name="Tak E.J."/>
            <person name="Bae J.-W."/>
        </authorList>
    </citation>
    <scope>NUCLEOTIDE SEQUENCE [LARGE SCALE GENOMIC DNA]</scope>
    <source>
        <strain evidence="6">VR2415</strain>
    </source>
</reference>
<dbReference type="KEGG" id="brv:CFK39_02320"/>
<feature type="domain" description="ABC transporter" evidence="4">
    <location>
        <begin position="7"/>
        <end position="246"/>
    </location>
</feature>
<proteinExistence type="predicted"/>
<dbReference type="InterPro" id="IPR003593">
    <property type="entry name" value="AAA+_ATPase"/>
</dbReference>
<dbReference type="Proteomes" id="UP000198398">
    <property type="component" value="Chromosome"/>
</dbReference>
<evidence type="ECO:0000256" key="2">
    <source>
        <dbReference type="ARBA" id="ARBA00022741"/>
    </source>
</evidence>
<keyword evidence="6" id="KW-1185">Reference proteome</keyword>
<evidence type="ECO:0000313" key="6">
    <source>
        <dbReference type="Proteomes" id="UP000198398"/>
    </source>
</evidence>
<dbReference type="GO" id="GO:0022857">
    <property type="term" value="F:transmembrane transporter activity"/>
    <property type="evidence" value="ECO:0007669"/>
    <property type="project" value="UniProtKB-ARBA"/>
</dbReference>
<dbReference type="InterPro" id="IPR003439">
    <property type="entry name" value="ABC_transporter-like_ATP-bd"/>
</dbReference>
<dbReference type="InterPro" id="IPR027417">
    <property type="entry name" value="P-loop_NTPase"/>
</dbReference>
<dbReference type="PROSITE" id="PS50893">
    <property type="entry name" value="ABC_TRANSPORTER_2"/>
    <property type="match status" value="1"/>
</dbReference>